<keyword evidence="3" id="KW-0378">Hydrolase</keyword>
<sequence length="1250" mass="141810">MSRANTLSFLFPKFLNQNTNTPEDTPNIQTQIPKTFNELSRKKRSRLLCLVESWIKTKDVHSKGYCDVSRNSSGNRNIKIYYEVYGNGPKKLFLVMGMLGSTDFWKIQTQTLSKNPEYQICVFDNRGSGRSSIGKGPYNTTEMAVDSLLLLKHLDWTQNVHLLGVSLGGMIVQKMCLLATYFFSTKTGKFFPIEHALLQFLNKDHLHDFQNTSTPNSPTNSPSLSSSNQNQNQNQNLNLNSNKNKGAPCFQNYTLFKTVTLVNTYQSSIGILPTKKGFFFALNGLSFFNGNIEPLIDVVFTKSWLNEKFDLKKYFSGYDDNDDKHFDYLNRHVIFAVFKAIKKNIAADKSSHSTKISDLLKTDTPFDRKKSLSSTANSKKYPKTRRRSSNLNNFPKNLKSKSVKRSYSYNNTLNTRINSSYLKCTSSPNLIHPQKLEIYPEPHTQNNDLSKYKISSNDNPPEKIHRLINDDYEFNKTAINNPNNVTSDYKCEKSIDSSTLSTKLNIYPSVNEASDENETMTNTSNVSTILAKSNDSSFVDSFISNLNSLTLPKTIKDQPVENFEPPNPLIFKHITARPIKTNRYTLTRRVSSTLTKKSSFKLQKDSNLTAESLTKLNLPTDKKSNGYNRLSRMSIFKGLKQHVGDVYQLTAAVGHNLSYDETKLIVVRNPNTKFMVIHGSKDNVIRSSYCRNLAQHLDALYATIYDAGHMPMFDAPETFNNLFEGFVNNSDWFQISTDDKSSLVKMVGIENHETMALAIESEAHSGINNPSLLKIGPFINQSIQNKIKENCGHKTNVSEGSIAYSTSKAKSPELYPLNLYNSQNSKSNNVNNRKTLQDPLHPNDTLSNKDKLCKKLNPKRSWSTPNLANENKNSTKSSHEHSKPSSINSNNKIESHISENNIEAEHYETDKIIEAESYDTDIINKAEPYETDNINEVESLDTENISKTEPPNNNTNKETKSHQAKSIDESFFFNKSKGFFSFFSFKYNKKKNLFDSSIISFEPKTPNTIERSKNIIVQSNDHVYPVELFQTDKINASPISNAGSNKLFYEVSAAPKSYKNRHTSSIPSVSSSVTALDRMHKSILGLFPKLFKSKTYPISHLPYFGKKKNSSPNAEIDLSALKRKSSSEGLQTNPSKLAIVEQKPDMQDENLIDQVFTEKNIEPKLITDDDAHSFANFSYRLYKLQPIEVFQNDFFGTNSKVSTVKNVISELEPSLLGLEFDRPFKIQKYTNFEKSKLSSATSTWLDYTFR</sequence>
<feature type="compositionally biased region" description="Acidic residues" evidence="1">
    <location>
        <begin position="929"/>
        <end position="941"/>
    </location>
</feature>
<dbReference type="Gene3D" id="3.40.50.1820">
    <property type="entry name" value="alpha/beta hydrolase"/>
    <property type="match status" value="2"/>
</dbReference>
<feature type="compositionally biased region" description="Low complexity" evidence="1">
    <location>
        <begin position="210"/>
        <end position="241"/>
    </location>
</feature>
<dbReference type="InterPro" id="IPR029058">
    <property type="entry name" value="AB_hydrolase_fold"/>
</dbReference>
<evidence type="ECO:0000313" key="4">
    <source>
        <dbReference type="Proteomes" id="UP000187283"/>
    </source>
</evidence>
<name>A0A1R1YI51_9FUNG</name>
<evidence type="ECO:0000313" key="3">
    <source>
        <dbReference type="EMBL" id="OMJ26591.1"/>
    </source>
</evidence>
<feature type="region of interest" description="Disordered" evidence="1">
    <location>
        <begin position="209"/>
        <end position="241"/>
    </location>
</feature>
<dbReference type="PANTHER" id="PTHR43433">
    <property type="entry name" value="HYDROLASE, ALPHA/BETA FOLD FAMILY PROTEIN"/>
    <property type="match status" value="1"/>
</dbReference>
<dbReference type="STRING" id="133412.A0A1R1YI51"/>
<protein>
    <submittedName>
        <fullName evidence="3">Putative aminoacrylate hydrolase RutD</fullName>
    </submittedName>
</protein>
<proteinExistence type="predicted"/>
<dbReference type="GO" id="GO:0016787">
    <property type="term" value="F:hydrolase activity"/>
    <property type="evidence" value="ECO:0007669"/>
    <property type="project" value="UniProtKB-KW"/>
</dbReference>
<dbReference type="OrthoDB" id="19657at2759"/>
<feature type="region of interest" description="Disordered" evidence="1">
    <location>
        <begin position="927"/>
        <end position="964"/>
    </location>
</feature>
<dbReference type="InterPro" id="IPR050471">
    <property type="entry name" value="AB_hydrolase"/>
</dbReference>
<feature type="compositionally biased region" description="Low complexity" evidence="1">
    <location>
        <begin position="821"/>
        <end position="832"/>
    </location>
</feature>
<organism evidence="3 4">
    <name type="scientific">Smittium culicis</name>
    <dbReference type="NCBI Taxonomy" id="133412"/>
    <lineage>
        <taxon>Eukaryota</taxon>
        <taxon>Fungi</taxon>
        <taxon>Fungi incertae sedis</taxon>
        <taxon>Zoopagomycota</taxon>
        <taxon>Kickxellomycotina</taxon>
        <taxon>Harpellomycetes</taxon>
        <taxon>Harpellales</taxon>
        <taxon>Legeriomycetaceae</taxon>
        <taxon>Smittium</taxon>
    </lineage>
</organism>
<evidence type="ECO:0000259" key="2">
    <source>
        <dbReference type="Pfam" id="PF00561"/>
    </source>
</evidence>
<keyword evidence="4" id="KW-1185">Reference proteome</keyword>
<comment type="caution">
    <text evidence="3">The sequence shown here is derived from an EMBL/GenBank/DDBJ whole genome shotgun (WGS) entry which is preliminary data.</text>
</comment>
<feature type="domain" description="AB hydrolase-1" evidence="2">
    <location>
        <begin position="93"/>
        <end position="177"/>
    </location>
</feature>
<reference evidence="3 4" key="1">
    <citation type="submission" date="2017-01" db="EMBL/GenBank/DDBJ databases">
        <authorList>
            <person name="Mah S.A."/>
            <person name="Swanson W.J."/>
            <person name="Moy G.W."/>
            <person name="Vacquier V.D."/>
        </authorList>
    </citation>
    <scope>NUCLEOTIDE SEQUENCE [LARGE SCALE GENOMIC DNA]</scope>
    <source>
        <strain evidence="3 4">GSMNP</strain>
    </source>
</reference>
<dbReference type="EMBL" id="LSSN01000002">
    <property type="protein sequence ID" value="OMJ26591.1"/>
    <property type="molecule type" value="Genomic_DNA"/>
</dbReference>
<feature type="region of interest" description="Disordered" evidence="1">
    <location>
        <begin position="818"/>
        <end position="893"/>
    </location>
</feature>
<feature type="compositionally biased region" description="Low complexity" evidence="1">
    <location>
        <begin position="947"/>
        <end position="956"/>
    </location>
</feature>
<accession>A0A1R1YI51</accession>
<dbReference type="PANTHER" id="PTHR43433:SF5">
    <property type="entry name" value="AB HYDROLASE-1 DOMAIN-CONTAINING PROTEIN"/>
    <property type="match status" value="1"/>
</dbReference>
<feature type="compositionally biased region" description="Polar residues" evidence="1">
    <location>
        <begin position="860"/>
        <end position="876"/>
    </location>
</feature>
<gene>
    <name evidence="3" type="ORF">AYI70_g18</name>
</gene>
<dbReference type="SUPFAM" id="SSF53474">
    <property type="entry name" value="alpha/beta-Hydrolases"/>
    <property type="match status" value="2"/>
</dbReference>
<dbReference type="Proteomes" id="UP000187283">
    <property type="component" value="Unassembled WGS sequence"/>
</dbReference>
<dbReference type="AlphaFoldDB" id="A0A1R1YI51"/>
<dbReference type="InterPro" id="IPR000073">
    <property type="entry name" value="AB_hydrolase_1"/>
</dbReference>
<dbReference type="Pfam" id="PF00561">
    <property type="entry name" value="Abhydrolase_1"/>
    <property type="match status" value="1"/>
</dbReference>
<evidence type="ECO:0000256" key="1">
    <source>
        <dbReference type="SAM" id="MobiDB-lite"/>
    </source>
</evidence>
<feature type="region of interest" description="Disordered" evidence="1">
    <location>
        <begin position="368"/>
        <end position="397"/>
    </location>
</feature>